<evidence type="ECO:0000313" key="11">
    <source>
        <dbReference type="Proteomes" id="UP000007322"/>
    </source>
</evidence>
<dbReference type="InterPro" id="IPR008271">
    <property type="entry name" value="Ser/Thr_kinase_AS"/>
</dbReference>
<keyword evidence="4" id="KW-0547">Nucleotide-binding</keyword>
<keyword evidence="5" id="KW-0418">Kinase</keyword>
<dbReference type="InterPro" id="IPR000719">
    <property type="entry name" value="Prot_kinase_dom"/>
</dbReference>
<evidence type="ECO:0000256" key="7">
    <source>
        <dbReference type="ARBA" id="ARBA00047899"/>
    </source>
</evidence>
<dbReference type="PROSITE" id="PS00108">
    <property type="entry name" value="PROTEIN_KINASE_ST"/>
    <property type="match status" value="1"/>
</dbReference>
<name>G2QPY9_THET4</name>
<evidence type="ECO:0000259" key="9">
    <source>
        <dbReference type="PROSITE" id="PS50011"/>
    </source>
</evidence>
<dbReference type="GO" id="GO:0005524">
    <property type="term" value="F:ATP binding"/>
    <property type="evidence" value="ECO:0007669"/>
    <property type="project" value="UniProtKB-KW"/>
</dbReference>
<evidence type="ECO:0000256" key="1">
    <source>
        <dbReference type="ARBA" id="ARBA00012513"/>
    </source>
</evidence>
<dbReference type="PROSITE" id="PS50011">
    <property type="entry name" value="PROTEIN_KINASE_DOM"/>
    <property type="match status" value="1"/>
</dbReference>
<dbReference type="RefSeq" id="XP_003666897.1">
    <property type="nucleotide sequence ID" value="XM_003666849.1"/>
</dbReference>
<dbReference type="OrthoDB" id="4062651at2759"/>
<protein>
    <recommendedName>
        <fullName evidence="1">non-specific serine/threonine protein kinase</fullName>
        <ecNumber evidence="1">2.7.11.1</ecNumber>
    </recommendedName>
</protein>
<sequence length="165" mass="18378">MTLARRGEGSILPTLNHPHIIRTFGSEGWGTSHVEIVLNLMDGNLASLAEGMARPRRVLAKHVLCQMLQALDYLSVRGYVHRDVKPDNIFFVLAPGYGGRDKDRGGDDWDSDWDRGTGASPFPFHFRLGDFGLCEHESRIDAGTVRGTTAFMAPELFPRRPRGKC</sequence>
<proteinExistence type="predicted"/>
<dbReference type="PANTHER" id="PTHR43671:SF98">
    <property type="entry name" value="SERINE_THREONINE-PROTEIN KINASE NEK11"/>
    <property type="match status" value="1"/>
</dbReference>
<dbReference type="SUPFAM" id="SSF56112">
    <property type="entry name" value="Protein kinase-like (PK-like)"/>
    <property type="match status" value="1"/>
</dbReference>
<reference evidence="10 11" key="1">
    <citation type="journal article" date="2011" name="Nat. Biotechnol.">
        <title>Comparative genomic analysis of the thermophilic biomass-degrading fungi Myceliophthora thermophila and Thielavia terrestris.</title>
        <authorList>
            <person name="Berka R.M."/>
            <person name="Grigoriev I.V."/>
            <person name="Otillar R."/>
            <person name="Salamov A."/>
            <person name="Grimwood J."/>
            <person name="Reid I."/>
            <person name="Ishmael N."/>
            <person name="John T."/>
            <person name="Darmond C."/>
            <person name="Moisan M.-C."/>
            <person name="Henrissat B."/>
            <person name="Coutinho P.M."/>
            <person name="Lombard V."/>
            <person name="Natvig D.O."/>
            <person name="Lindquist E."/>
            <person name="Schmutz J."/>
            <person name="Lucas S."/>
            <person name="Harris P."/>
            <person name="Powlowski J."/>
            <person name="Bellemare A."/>
            <person name="Taylor D."/>
            <person name="Butler G."/>
            <person name="de Vries R.P."/>
            <person name="Allijn I.E."/>
            <person name="van den Brink J."/>
            <person name="Ushinsky S."/>
            <person name="Storms R."/>
            <person name="Powell A.J."/>
            <person name="Paulsen I.T."/>
            <person name="Elbourne L.D.H."/>
            <person name="Baker S.E."/>
            <person name="Magnuson J."/>
            <person name="LaBoissiere S."/>
            <person name="Clutterbuck A.J."/>
            <person name="Martinez D."/>
            <person name="Wogulis M."/>
            <person name="de Leon A.L."/>
            <person name="Rey M.W."/>
            <person name="Tsang A."/>
        </authorList>
    </citation>
    <scope>NUCLEOTIDE SEQUENCE [LARGE SCALE GENOMIC DNA]</scope>
    <source>
        <strain evidence="11">ATCC 42464 / BCRC 31852 / DSM 1799</strain>
    </source>
</reference>
<dbReference type="InParanoid" id="G2QPY9"/>
<dbReference type="InterPro" id="IPR011009">
    <property type="entry name" value="Kinase-like_dom_sf"/>
</dbReference>
<keyword evidence="3" id="KW-0808">Transferase</keyword>
<evidence type="ECO:0000256" key="5">
    <source>
        <dbReference type="ARBA" id="ARBA00022777"/>
    </source>
</evidence>
<dbReference type="HOGENOM" id="CLU_1805960_0_0_1"/>
<comment type="catalytic activity">
    <reaction evidence="8">
        <text>L-seryl-[protein] + ATP = O-phospho-L-seryl-[protein] + ADP + H(+)</text>
        <dbReference type="Rhea" id="RHEA:17989"/>
        <dbReference type="Rhea" id="RHEA-COMP:9863"/>
        <dbReference type="Rhea" id="RHEA-COMP:11604"/>
        <dbReference type="ChEBI" id="CHEBI:15378"/>
        <dbReference type="ChEBI" id="CHEBI:29999"/>
        <dbReference type="ChEBI" id="CHEBI:30616"/>
        <dbReference type="ChEBI" id="CHEBI:83421"/>
        <dbReference type="ChEBI" id="CHEBI:456216"/>
        <dbReference type="EC" id="2.7.11.1"/>
    </reaction>
</comment>
<dbReference type="PANTHER" id="PTHR43671">
    <property type="entry name" value="SERINE/THREONINE-PROTEIN KINASE NEK"/>
    <property type="match status" value="1"/>
</dbReference>
<dbReference type="GO" id="GO:0004674">
    <property type="term" value="F:protein serine/threonine kinase activity"/>
    <property type="evidence" value="ECO:0007669"/>
    <property type="project" value="UniProtKB-KW"/>
</dbReference>
<keyword evidence="6" id="KW-0067">ATP-binding</keyword>
<dbReference type="AlphaFoldDB" id="G2QPY9"/>
<organism evidence="10 11">
    <name type="scientific">Thermothelomyces thermophilus (strain ATCC 42464 / BCRC 31852 / DSM 1799)</name>
    <name type="common">Sporotrichum thermophile</name>
    <dbReference type="NCBI Taxonomy" id="573729"/>
    <lineage>
        <taxon>Eukaryota</taxon>
        <taxon>Fungi</taxon>
        <taxon>Dikarya</taxon>
        <taxon>Ascomycota</taxon>
        <taxon>Pezizomycotina</taxon>
        <taxon>Sordariomycetes</taxon>
        <taxon>Sordariomycetidae</taxon>
        <taxon>Sordariales</taxon>
        <taxon>Chaetomiaceae</taxon>
        <taxon>Thermothelomyces</taxon>
    </lineage>
</organism>
<dbReference type="Gene3D" id="1.10.510.10">
    <property type="entry name" value="Transferase(Phosphotransferase) domain 1"/>
    <property type="match status" value="1"/>
</dbReference>
<dbReference type="eggNOG" id="ENOG502RKND">
    <property type="taxonomic scope" value="Eukaryota"/>
</dbReference>
<comment type="catalytic activity">
    <reaction evidence="7">
        <text>L-threonyl-[protein] + ATP = O-phospho-L-threonyl-[protein] + ADP + H(+)</text>
        <dbReference type="Rhea" id="RHEA:46608"/>
        <dbReference type="Rhea" id="RHEA-COMP:11060"/>
        <dbReference type="Rhea" id="RHEA-COMP:11605"/>
        <dbReference type="ChEBI" id="CHEBI:15378"/>
        <dbReference type="ChEBI" id="CHEBI:30013"/>
        <dbReference type="ChEBI" id="CHEBI:30616"/>
        <dbReference type="ChEBI" id="CHEBI:61977"/>
        <dbReference type="ChEBI" id="CHEBI:456216"/>
        <dbReference type="EC" id="2.7.11.1"/>
    </reaction>
</comment>
<keyword evidence="2" id="KW-0723">Serine/threonine-protein kinase</keyword>
<evidence type="ECO:0000256" key="6">
    <source>
        <dbReference type="ARBA" id="ARBA00022840"/>
    </source>
</evidence>
<evidence type="ECO:0000313" key="10">
    <source>
        <dbReference type="EMBL" id="AEO61652.1"/>
    </source>
</evidence>
<evidence type="ECO:0000256" key="8">
    <source>
        <dbReference type="ARBA" id="ARBA00048679"/>
    </source>
</evidence>
<evidence type="ECO:0000256" key="3">
    <source>
        <dbReference type="ARBA" id="ARBA00022679"/>
    </source>
</evidence>
<dbReference type="EC" id="2.7.11.1" evidence="1"/>
<evidence type="ECO:0000256" key="2">
    <source>
        <dbReference type="ARBA" id="ARBA00022527"/>
    </source>
</evidence>
<dbReference type="GeneID" id="11507182"/>
<accession>G2QPY9</accession>
<dbReference type="KEGG" id="mtm:MYCTH_2121454"/>
<dbReference type="VEuPathDB" id="FungiDB:MYCTH_2121454"/>
<dbReference type="OMA" id="CEFGSVI"/>
<dbReference type="Pfam" id="PF00069">
    <property type="entry name" value="Pkinase"/>
    <property type="match status" value="1"/>
</dbReference>
<dbReference type="STRING" id="573729.G2QPY9"/>
<dbReference type="Proteomes" id="UP000007322">
    <property type="component" value="Chromosome 7"/>
</dbReference>
<feature type="domain" description="Protein kinase" evidence="9">
    <location>
        <begin position="1"/>
        <end position="165"/>
    </location>
</feature>
<dbReference type="InterPro" id="IPR050660">
    <property type="entry name" value="NEK_Ser/Thr_kinase"/>
</dbReference>
<gene>
    <name evidence="10" type="ORF">MYCTH_2121454</name>
</gene>
<keyword evidence="11" id="KW-1185">Reference proteome</keyword>
<dbReference type="EMBL" id="CP003008">
    <property type="protein sequence ID" value="AEO61652.1"/>
    <property type="molecule type" value="Genomic_DNA"/>
</dbReference>
<evidence type="ECO:0000256" key="4">
    <source>
        <dbReference type="ARBA" id="ARBA00022741"/>
    </source>
</evidence>